<dbReference type="OrthoDB" id="3830014at2759"/>
<organism evidence="2 3">
    <name type="scientific">Mollisia scopiformis</name>
    <name type="common">Conifer needle endophyte fungus</name>
    <name type="synonym">Phialocephala scopiformis</name>
    <dbReference type="NCBI Taxonomy" id="149040"/>
    <lineage>
        <taxon>Eukaryota</taxon>
        <taxon>Fungi</taxon>
        <taxon>Dikarya</taxon>
        <taxon>Ascomycota</taxon>
        <taxon>Pezizomycotina</taxon>
        <taxon>Leotiomycetes</taxon>
        <taxon>Helotiales</taxon>
        <taxon>Mollisiaceae</taxon>
        <taxon>Mollisia</taxon>
    </lineage>
</organism>
<proteinExistence type="predicted"/>
<dbReference type="InParanoid" id="A0A194XT35"/>
<sequence>MASKIVRITMFKLPLKEDQQKLLGFYKTLSETATKGGKPYILSLAAGPAYEDVRSQGFTLVARSEFKDMEDMKYYDDGCEAHAELKKGAKTLGVEGVMTVYYTPEVVKG</sequence>
<feature type="domain" description="Stress-response A/B barrel" evidence="1">
    <location>
        <begin position="5"/>
        <end position="102"/>
    </location>
</feature>
<dbReference type="Pfam" id="PF07876">
    <property type="entry name" value="Dabb"/>
    <property type="match status" value="1"/>
</dbReference>
<dbReference type="Gene3D" id="3.30.70.100">
    <property type="match status" value="1"/>
</dbReference>
<dbReference type="Proteomes" id="UP000070700">
    <property type="component" value="Unassembled WGS sequence"/>
</dbReference>
<dbReference type="SUPFAM" id="SSF54909">
    <property type="entry name" value="Dimeric alpha+beta barrel"/>
    <property type="match status" value="1"/>
</dbReference>
<dbReference type="InterPro" id="IPR013097">
    <property type="entry name" value="Dabb"/>
</dbReference>
<dbReference type="SMART" id="SM00886">
    <property type="entry name" value="Dabb"/>
    <property type="match status" value="1"/>
</dbReference>
<evidence type="ECO:0000313" key="2">
    <source>
        <dbReference type="EMBL" id="KUJ23306.1"/>
    </source>
</evidence>
<name>A0A194XT35_MOLSC</name>
<dbReference type="GeneID" id="28815322"/>
<gene>
    <name evidence="2" type="ORF">LY89DRAFT_178515</name>
</gene>
<dbReference type="InterPro" id="IPR011008">
    <property type="entry name" value="Dimeric_a/b-barrel"/>
</dbReference>
<dbReference type="PROSITE" id="PS51502">
    <property type="entry name" value="S_R_A_B_BARREL"/>
    <property type="match status" value="1"/>
</dbReference>
<dbReference type="KEGG" id="psco:LY89DRAFT_178515"/>
<keyword evidence="3" id="KW-1185">Reference proteome</keyword>
<dbReference type="RefSeq" id="XP_018077661.1">
    <property type="nucleotide sequence ID" value="XM_018205596.1"/>
</dbReference>
<protein>
    <recommendedName>
        <fullName evidence="1">Stress-response A/B barrel domain-containing protein</fullName>
    </recommendedName>
</protein>
<evidence type="ECO:0000259" key="1">
    <source>
        <dbReference type="PROSITE" id="PS51502"/>
    </source>
</evidence>
<dbReference type="EMBL" id="KQ947405">
    <property type="protein sequence ID" value="KUJ23306.1"/>
    <property type="molecule type" value="Genomic_DNA"/>
</dbReference>
<evidence type="ECO:0000313" key="3">
    <source>
        <dbReference type="Proteomes" id="UP000070700"/>
    </source>
</evidence>
<reference evidence="2 3" key="1">
    <citation type="submission" date="2015-10" db="EMBL/GenBank/DDBJ databases">
        <title>Full genome of DAOMC 229536 Phialocephala scopiformis, a fungal endophyte of spruce producing the potent anti-insectan compound rugulosin.</title>
        <authorList>
            <consortium name="DOE Joint Genome Institute"/>
            <person name="Walker A.K."/>
            <person name="Frasz S.L."/>
            <person name="Seifert K.A."/>
            <person name="Miller J.D."/>
            <person name="Mondo S.J."/>
            <person name="Labutti K."/>
            <person name="Lipzen A."/>
            <person name="Dockter R."/>
            <person name="Kennedy M."/>
            <person name="Grigoriev I.V."/>
            <person name="Spatafora J.W."/>
        </authorList>
    </citation>
    <scope>NUCLEOTIDE SEQUENCE [LARGE SCALE GENOMIC DNA]</scope>
    <source>
        <strain evidence="2 3">CBS 120377</strain>
    </source>
</reference>
<dbReference type="AlphaFoldDB" id="A0A194XT35"/>
<accession>A0A194XT35</accession>